<feature type="chain" id="PRO_5040508561" description="C3H1-type domain-containing protein" evidence="2">
    <location>
        <begin position="17"/>
        <end position="252"/>
    </location>
</feature>
<sequence length="252" mass="27031">MKYLLTTVLAATTVLARGYDEDTYTGMQPYTNTPQYDGTSGPLEIMGYYMGLPINKQLNNKNSHTCTLYGKPYSGAQCYAAAINETMFSAISFVAPQSDSWARANIISGANNQYWSYVAEDWGQGPSCDPNETPRYPLSAGVRNMSTFGVFNNAVTFNFGNDNVTVKSTCKSACGYPAFTGTNLKTLLVNFATDFATTSNFTGAEVTVFNSASGIVASRCRVTLNAGTLSKTADLCVDYVSGAGKCFQGDSC</sequence>
<keyword evidence="5" id="KW-1185">Reference proteome</keyword>
<reference evidence="4" key="1">
    <citation type="journal article" date="2020" name="Stud. Mycol.">
        <title>101 Dothideomycetes genomes: a test case for predicting lifestyles and emergence of pathogens.</title>
        <authorList>
            <person name="Haridas S."/>
            <person name="Albert R."/>
            <person name="Binder M."/>
            <person name="Bloem J."/>
            <person name="Labutti K."/>
            <person name="Salamov A."/>
            <person name="Andreopoulos B."/>
            <person name="Baker S."/>
            <person name="Barry K."/>
            <person name="Bills G."/>
            <person name="Bluhm B."/>
            <person name="Cannon C."/>
            <person name="Castanera R."/>
            <person name="Culley D."/>
            <person name="Daum C."/>
            <person name="Ezra D."/>
            <person name="Gonzalez J."/>
            <person name="Henrissat B."/>
            <person name="Kuo A."/>
            <person name="Liang C."/>
            <person name="Lipzen A."/>
            <person name="Lutzoni F."/>
            <person name="Magnuson J."/>
            <person name="Mondo S."/>
            <person name="Nolan M."/>
            <person name="Ohm R."/>
            <person name="Pangilinan J."/>
            <person name="Park H.-J."/>
            <person name="Ramirez L."/>
            <person name="Alfaro M."/>
            <person name="Sun H."/>
            <person name="Tritt A."/>
            <person name="Yoshinaga Y."/>
            <person name="Zwiers L.-H."/>
            <person name="Turgeon B."/>
            <person name="Goodwin S."/>
            <person name="Spatafora J."/>
            <person name="Crous P."/>
            <person name="Grigoriev I."/>
        </authorList>
    </citation>
    <scope>NUCLEOTIDE SEQUENCE</scope>
    <source>
        <strain evidence="4">CBS 260.36</strain>
    </source>
</reference>
<dbReference type="GO" id="GO:0008270">
    <property type="term" value="F:zinc ion binding"/>
    <property type="evidence" value="ECO:0007669"/>
    <property type="project" value="UniProtKB-KW"/>
</dbReference>
<keyword evidence="1" id="KW-0862">Zinc</keyword>
<gene>
    <name evidence="4" type="ORF">K461DRAFT_274483</name>
</gene>
<keyword evidence="2" id="KW-0732">Signal</keyword>
<evidence type="ECO:0000256" key="1">
    <source>
        <dbReference type="PROSITE-ProRule" id="PRU00723"/>
    </source>
</evidence>
<name>A0A9P4JG62_9PEZI</name>
<accession>A0A9P4JG62</accession>
<evidence type="ECO:0000313" key="5">
    <source>
        <dbReference type="Proteomes" id="UP000799439"/>
    </source>
</evidence>
<feature type="zinc finger region" description="C3H1-type" evidence="1">
    <location>
        <begin position="230"/>
        <end position="252"/>
    </location>
</feature>
<feature type="signal peptide" evidence="2">
    <location>
        <begin position="1"/>
        <end position="16"/>
    </location>
</feature>
<dbReference type="PROSITE" id="PS50103">
    <property type="entry name" value="ZF_C3H1"/>
    <property type="match status" value="1"/>
</dbReference>
<keyword evidence="1" id="KW-0863">Zinc-finger</keyword>
<evidence type="ECO:0000259" key="3">
    <source>
        <dbReference type="PROSITE" id="PS50103"/>
    </source>
</evidence>
<dbReference type="Proteomes" id="UP000799439">
    <property type="component" value="Unassembled WGS sequence"/>
</dbReference>
<keyword evidence="1" id="KW-0479">Metal-binding</keyword>
<dbReference type="EMBL" id="ML996081">
    <property type="protein sequence ID" value="KAF2158239.1"/>
    <property type="molecule type" value="Genomic_DNA"/>
</dbReference>
<evidence type="ECO:0000256" key="2">
    <source>
        <dbReference type="SAM" id="SignalP"/>
    </source>
</evidence>
<organism evidence="4 5">
    <name type="scientific">Myriangium duriaei CBS 260.36</name>
    <dbReference type="NCBI Taxonomy" id="1168546"/>
    <lineage>
        <taxon>Eukaryota</taxon>
        <taxon>Fungi</taxon>
        <taxon>Dikarya</taxon>
        <taxon>Ascomycota</taxon>
        <taxon>Pezizomycotina</taxon>
        <taxon>Dothideomycetes</taxon>
        <taxon>Dothideomycetidae</taxon>
        <taxon>Myriangiales</taxon>
        <taxon>Myriangiaceae</taxon>
        <taxon>Myriangium</taxon>
    </lineage>
</organism>
<dbReference type="AlphaFoldDB" id="A0A9P4JG62"/>
<proteinExistence type="predicted"/>
<dbReference type="InterPro" id="IPR000571">
    <property type="entry name" value="Znf_CCCH"/>
</dbReference>
<protein>
    <recommendedName>
        <fullName evidence="3">C3H1-type domain-containing protein</fullName>
    </recommendedName>
</protein>
<evidence type="ECO:0000313" key="4">
    <source>
        <dbReference type="EMBL" id="KAF2158239.1"/>
    </source>
</evidence>
<comment type="caution">
    <text evidence="4">The sequence shown here is derived from an EMBL/GenBank/DDBJ whole genome shotgun (WGS) entry which is preliminary data.</text>
</comment>
<feature type="domain" description="C3H1-type" evidence="3">
    <location>
        <begin position="230"/>
        <end position="252"/>
    </location>
</feature>